<dbReference type="SUPFAM" id="SSF55486">
    <property type="entry name" value="Metalloproteases ('zincins'), catalytic domain"/>
    <property type="match status" value="1"/>
</dbReference>
<feature type="domain" description="Aminopeptidase N-like N-terminal" evidence="13">
    <location>
        <begin position="139"/>
        <end position="209"/>
    </location>
</feature>
<keyword evidence="15" id="KW-1185">Reference proteome</keyword>
<evidence type="ECO:0000256" key="2">
    <source>
        <dbReference type="ARBA" id="ARBA00001947"/>
    </source>
</evidence>
<dbReference type="Gene3D" id="1.10.390.10">
    <property type="entry name" value="Neutral Protease Domain 2"/>
    <property type="match status" value="1"/>
</dbReference>
<evidence type="ECO:0000256" key="9">
    <source>
        <dbReference type="ARBA" id="ARBA00022801"/>
    </source>
</evidence>
<dbReference type="RefSeq" id="WP_231002123.1">
    <property type="nucleotide sequence ID" value="NZ_JAJNEC010000001.1"/>
</dbReference>
<dbReference type="InterPro" id="IPR050344">
    <property type="entry name" value="Peptidase_M1_aminopeptidases"/>
</dbReference>
<evidence type="ECO:0000256" key="1">
    <source>
        <dbReference type="ARBA" id="ARBA00000098"/>
    </source>
</evidence>
<dbReference type="InterPro" id="IPR045357">
    <property type="entry name" value="Aminopeptidase_N-like_N"/>
</dbReference>
<evidence type="ECO:0000256" key="6">
    <source>
        <dbReference type="ARBA" id="ARBA00022438"/>
    </source>
</evidence>
<evidence type="ECO:0000256" key="3">
    <source>
        <dbReference type="ARBA" id="ARBA00010136"/>
    </source>
</evidence>
<evidence type="ECO:0000313" key="14">
    <source>
        <dbReference type="EMBL" id="MCD2421262.1"/>
    </source>
</evidence>
<protein>
    <recommendedName>
        <fullName evidence="5">Aminopeptidase N</fullName>
        <ecNumber evidence="4">3.4.11.2</ecNumber>
    </recommendedName>
</protein>
<evidence type="ECO:0000256" key="7">
    <source>
        <dbReference type="ARBA" id="ARBA00022670"/>
    </source>
</evidence>
<dbReference type="InterPro" id="IPR001930">
    <property type="entry name" value="Peptidase_M1"/>
</dbReference>
<keyword evidence="6 14" id="KW-0031">Aminopeptidase</keyword>
<dbReference type="Proteomes" id="UP001199816">
    <property type="component" value="Unassembled WGS sequence"/>
</dbReference>
<keyword evidence="8" id="KW-0479">Metal-binding</keyword>
<gene>
    <name evidence="14" type="ORF">LQ567_00705</name>
</gene>
<dbReference type="GO" id="GO:0004177">
    <property type="term" value="F:aminopeptidase activity"/>
    <property type="evidence" value="ECO:0007669"/>
    <property type="project" value="UniProtKB-KW"/>
</dbReference>
<keyword evidence="7" id="KW-0645">Protease</keyword>
<organism evidence="14 15">
    <name type="scientific">Niabella pedocola</name>
    <dbReference type="NCBI Taxonomy" id="1752077"/>
    <lineage>
        <taxon>Bacteria</taxon>
        <taxon>Pseudomonadati</taxon>
        <taxon>Bacteroidota</taxon>
        <taxon>Chitinophagia</taxon>
        <taxon>Chitinophagales</taxon>
        <taxon>Chitinophagaceae</taxon>
        <taxon>Niabella</taxon>
    </lineage>
</organism>
<evidence type="ECO:0000313" key="15">
    <source>
        <dbReference type="Proteomes" id="UP001199816"/>
    </source>
</evidence>
<dbReference type="PRINTS" id="PR00756">
    <property type="entry name" value="ALADIPTASE"/>
</dbReference>
<dbReference type="PROSITE" id="PS51257">
    <property type="entry name" value="PROKAR_LIPOPROTEIN"/>
    <property type="match status" value="1"/>
</dbReference>
<sequence>MKWIPVCFFLFLLGITSCKERLKETAISNGVSDTLANTRRHAITDLQYELSFDIPENKAAPIAAREKVAFRYSGTAVTPLLLDFKADTGQLKKMLVNGKEVPIRYSNEHLVIHEDLLRKGHNTIVIDFIAGNQALNRRDDFLYTLFVPDRARTAFPCFDQPDLKAVFNLTLVIPQHWAAIANGRLRDSVIRNGRKTLRFAPSDRISTYLFSFVAGTFNVAREQWRNDTIEFLYRETDAEKTSNSLQAIFDEYKKVIRFYEEWTGIPYPFQKHGLVAIPDFQFGGMEHPGAILLQASTLFLTRDATEGQLNSRSQLLAHEAAHMWFGDLVTMSWFSDVWMKEVFANFMADKATTIPGREQGFSLKFLTDHLPPAYAIDRTTGANPIRQPLENLEKAGTLYGGIIYHKSPVMMRQLEELMGATAFREGIQQYLKNYAFKNASWPDLIRILDAYTPADLNAWNAVWVNEPGRPVFDYRASYDAAGNQITGFTVSQQPESGHSRVWPQRFDISFYYKGLVRTITVGDSLAAQDVPRATERKRPLFIQFNASGMGYGVWPVDTAMLPHLFTIENYVSRASAYITLYENMLNGRYNTPAQLLQLFADGLRKETVELNMRLLTGYISAIYWNFMLPQQRRQWTGRLENSIWSALQQQKNPNNKKILFGCYQSVFETEPALAQLYAIWYSQEPPANVVLKEEDYTSLAFALALRTPKTDSILQQQLRRIKDPDRVKRFRIIMPALSLDAAVRDAFFSGLQKRENRSNESATGTALGYLHHPLRQPSAEKYLDKTLELLPEIQRTGDIFFPGNWIQSSFGSYQSASAYAIVTRFLQTHAQLDPNLKAKILQGTDNLRRARMIAR</sequence>
<keyword evidence="10" id="KW-0862">Zinc</keyword>
<comment type="caution">
    <text evidence="14">The sequence shown here is derived from an EMBL/GenBank/DDBJ whole genome shotgun (WGS) entry which is preliminary data.</text>
</comment>
<reference evidence="14 15" key="1">
    <citation type="submission" date="2021-11" db="EMBL/GenBank/DDBJ databases">
        <title>Genomic of Niabella pedocola.</title>
        <authorList>
            <person name="Wu T."/>
        </authorList>
    </citation>
    <scope>NUCLEOTIDE SEQUENCE [LARGE SCALE GENOMIC DNA]</scope>
    <source>
        <strain evidence="14 15">JCM 31011</strain>
    </source>
</reference>
<evidence type="ECO:0000256" key="5">
    <source>
        <dbReference type="ARBA" id="ARBA00015611"/>
    </source>
</evidence>
<dbReference type="SUPFAM" id="SSF63737">
    <property type="entry name" value="Leukotriene A4 hydrolase N-terminal domain"/>
    <property type="match status" value="1"/>
</dbReference>
<comment type="catalytic activity">
    <reaction evidence="1">
        <text>Release of an N-terminal amino acid, Xaa-|-Yaa- from a peptide, amide or arylamide. Xaa is preferably Ala, but may be most amino acids including Pro (slow action). When a terminal hydrophobic residue is followed by a prolyl residue, the two may be released as an intact Xaa-Pro dipeptide.</text>
        <dbReference type="EC" id="3.4.11.2"/>
    </reaction>
</comment>
<dbReference type="Pfam" id="PF17900">
    <property type="entry name" value="Peptidase_M1_N"/>
    <property type="match status" value="1"/>
</dbReference>
<dbReference type="InterPro" id="IPR014782">
    <property type="entry name" value="Peptidase_M1_dom"/>
</dbReference>
<dbReference type="CDD" id="cd09602">
    <property type="entry name" value="M1_APN"/>
    <property type="match status" value="1"/>
</dbReference>
<evidence type="ECO:0000259" key="13">
    <source>
        <dbReference type="Pfam" id="PF17900"/>
    </source>
</evidence>
<dbReference type="InterPro" id="IPR027268">
    <property type="entry name" value="Peptidase_M4/M1_CTD_sf"/>
</dbReference>
<comment type="cofactor">
    <cofactor evidence="2">
        <name>Zn(2+)</name>
        <dbReference type="ChEBI" id="CHEBI:29105"/>
    </cofactor>
</comment>
<evidence type="ECO:0000256" key="10">
    <source>
        <dbReference type="ARBA" id="ARBA00022833"/>
    </source>
</evidence>
<proteinExistence type="inferred from homology"/>
<dbReference type="EMBL" id="JAJNEC010000001">
    <property type="protein sequence ID" value="MCD2421262.1"/>
    <property type="molecule type" value="Genomic_DNA"/>
</dbReference>
<accession>A0ABS8PLT9</accession>
<dbReference type="Pfam" id="PF01433">
    <property type="entry name" value="Peptidase_M1"/>
    <property type="match status" value="1"/>
</dbReference>
<evidence type="ECO:0000259" key="12">
    <source>
        <dbReference type="Pfam" id="PF01433"/>
    </source>
</evidence>
<evidence type="ECO:0000256" key="8">
    <source>
        <dbReference type="ARBA" id="ARBA00022723"/>
    </source>
</evidence>
<dbReference type="Gene3D" id="2.60.40.1730">
    <property type="entry name" value="tricorn interacting facor f3 domain"/>
    <property type="match status" value="1"/>
</dbReference>
<dbReference type="PANTHER" id="PTHR11533">
    <property type="entry name" value="PROTEASE M1 ZINC METALLOPROTEASE"/>
    <property type="match status" value="1"/>
</dbReference>
<dbReference type="EC" id="3.4.11.2" evidence="4"/>
<keyword evidence="9" id="KW-0378">Hydrolase</keyword>
<evidence type="ECO:0000256" key="11">
    <source>
        <dbReference type="ARBA" id="ARBA00023049"/>
    </source>
</evidence>
<dbReference type="InterPro" id="IPR042097">
    <property type="entry name" value="Aminopeptidase_N-like_N_sf"/>
</dbReference>
<dbReference type="PANTHER" id="PTHR11533:SF174">
    <property type="entry name" value="PUROMYCIN-SENSITIVE AMINOPEPTIDASE-RELATED"/>
    <property type="match status" value="1"/>
</dbReference>
<keyword evidence="11" id="KW-0482">Metalloprotease</keyword>
<name>A0ABS8PLT9_9BACT</name>
<evidence type="ECO:0000256" key="4">
    <source>
        <dbReference type="ARBA" id="ARBA00012564"/>
    </source>
</evidence>
<comment type="similarity">
    <text evidence="3">Belongs to the peptidase M1 family.</text>
</comment>
<feature type="domain" description="Peptidase M1 membrane alanine aminopeptidase" evidence="12">
    <location>
        <begin position="250"/>
        <end position="457"/>
    </location>
</feature>